<proteinExistence type="predicted"/>
<dbReference type="Proteomes" id="UP000028002">
    <property type="component" value="Unassembled WGS sequence"/>
</dbReference>
<protein>
    <recommendedName>
        <fullName evidence="3">DUF1436 family protein</fullName>
    </recommendedName>
</protein>
<dbReference type="RefSeq" id="WP_036841259.1">
    <property type="nucleotide sequence ID" value="NZ_CAWLUD010000091.1"/>
</dbReference>
<gene>
    <name evidence="1" type="ORF">MEG1DRAFT_04078</name>
</gene>
<dbReference type="CDD" id="cd13445">
    <property type="entry name" value="CDI_inhibitor_EC869_like"/>
    <property type="match status" value="1"/>
</dbReference>
<accession>A0A081RRM7</accession>
<evidence type="ECO:0008006" key="3">
    <source>
        <dbReference type="Google" id="ProtNLM"/>
    </source>
</evidence>
<dbReference type="Gene3D" id="3.40.1590.10">
    <property type="entry name" value="NMB0488-like"/>
    <property type="match status" value="1"/>
</dbReference>
<dbReference type="Pfam" id="PF07262">
    <property type="entry name" value="CdiI"/>
    <property type="match status" value="1"/>
</dbReference>
<evidence type="ECO:0000313" key="1">
    <source>
        <dbReference type="EMBL" id="KER01330.1"/>
    </source>
</evidence>
<dbReference type="EMBL" id="JGVH01000091">
    <property type="protein sequence ID" value="KER01330.1"/>
    <property type="molecule type" value="Genomic_DNA"/>
</dbReference>
<dbReference type="InterPro" id="IPR037891">
    <property type="entry name" value="Cdil-like_sf"/>
</dbReference>
<sequence length="167" mass="18961">MMFNKDQDYWAGCYSTKEFLLIETYSGLGMVGVDPLFPRHLLTPDANNRDIGETLMQALSDSRTLTSLDERVVFFDLVKGKERYNEKVGMLMERYGYKTKRALFKGMKNCTIHCINGLISIQPSYHEKLEAWSGSRIKESDYVVLPIDSSSEEIGAALRLALSRCIG</sequence>
<dbReference type="PATRIC" id="fig|1393735.3.peg.4179"/>
<organism evidence="1 2">
    <name type="scientific">Photorhabdus temperata subsp. temperata Meg1</name>
    <dbReference type="NCBI Taxonomy" id="1393735"/>
    <lineage>
        <taxon>Bacteria</taxon>
        <taxon>Pseudomonadati</taxon>
        <taxon>Pseudomonadota</taxon>
        <taxon>Gammaproteobacteria</taxon>
        <taxon>Enterobacterales</taxon>
        <taxon>Morganellaceae</taxon>
        <taxon>Photorhabdus</taxon>
    </lineage>
</organism>
<name>A0A081RRM7_PHOTE</name>
<reference evidence="1 2" key="1">
    <citation type="submission" date="2014-03" db="EMBL/GenBank/DDBJ databases">
        <title>Draft Genome of Photorhabdus temperata Meg1.</title>
        <authorList>
            <person name="Hurst S.G.IV."/>
            <person name="Morris K."/>
            <person name="Thomas K."/>
            <person name="Tisa L.S."/>
        </authorList>
    </citation>
    <scope>NUCLEOTIDE SEQUENCE [LARGE SCALE GENOMIC DNA]</scope>
    <source>
        <strain evidence="1 2">Meg1</strain>
    </source>
</reference>
<dbReference type="SUPFAM" id="SSF160207">
    <property type="entry name" value="NMB0488-like"/>
    <property type="match status" value="1"/>
</dbReference>
<evidence type="ECO:0000313" key="2">
    <source>
        <dbReference type="Proteomes" id="UP000028002"/>
    </source>
</evidence>
<comment type="caution">
    <text evidence="1">The sequence shown here is derived from an EMBL/GenBank/DDBJ whole genome shotgun (WGS) entry which is preliminary data.</text>
</comment>
<dbReference type="AlphaFoldDB" id="A0A081RRM7"/>
<dbReference type="InterPro" id="IPR009888">
    <property type="entry name" value="CdiI_Proteobact"/>
</dbReference>